<protein>
    <submittedName>
        <fullName evidence="1">21065_t:CDS:1</fullName>
    </submittedName>
</protein>
<accession>A0A9N9DDF6</accession>
<dbReference type="Proteomes" id="UP000789759">
    <property type="component" value="Unassembled WGS sequence"/>
</dbReference>
<comment type="caution">
    <text evidence="1">The sequence shown here is derived from an EMBL/GenBank/DDBJ whole genome shotgun (WGS) entry which is preliminary data.</text>
</comment>
<dbReference type="AlphaFoldDB" id="A0A9N9DDF6"/>
<feature type="non-terminal residue" evidence="1">
    <location>
        <position position="1"/>
    </location>
</feature>
<evidence type="ECO:0000313" key="1">
    <source>
        <dbReference type="EMBL" id="CAG8637342.1"/>
    </source>
</evidence>
<reference evidence="1" key="1">
    <citation type="submission" date="2021-06" db="EMBL/GenBank/DDBJ databases">
        <authorList>
            <person name="Kallberg Y."/>
            <person name="Tangrot J."/>
            <person name="Rosling A."/>
        </authorList>
    </citation>
    <scope>NUCLEOTIDE SEQUENCE</scope>
    <source>
        <strain evidence="1">FL966</strain>
    </source>
</reference>
<name>A0A9N9DDF6_9GLOM</name>
<keyword evidence="2" id="KW-1185">Reference proteome</keyword>
<sequence length="112" mass="13567">MDTNNNSTEQFDLEKYYSRNIGTIKDKEPEVFLKLAADLYFRQFIFRLYYKNDIDIVKEVYWYLTFSDAHNIGGLCNLGWLYLYEEEYNIEILTEQDKESIYCNKLISSHTW</sequence>
<gene>
    <name evidence="1" type="ORF">CPELLU_LOCUS8686</name>
</gene>
<proteinExistence type="predicted"/>
<dbReference type="EMBL" id="CAJVQA010006261">
    <property type="protein sequence ID" value="CAG8637342.1"/>
    <property type="molecule type" value="Genomic_DNA"/>
</dbReference>
<organism evidence="1 2">
    <name type="scientific">Cetraspora pellucida</name>
    <dbReference type="NCBI Taxonomy" id="1433469"/>
    <lineage>
        <taxon>Eukaryota</taxon>
        <taxon>Fungi</taxon>
        <taxon>Fungi incertae sedis</taxon>
        <taxon>Mucoromycota</taxon>
        <taxon>Glomeromycotina</taxon>
        <taxon>Glomeromycetes</taxon>
        <taxon>Diversisporales</taxon>
        <taxon>Gigasporaceae</taxon>
        <taxon>Cetraspora</taxon>
    </lineage>
</organism>
<evidence type="ECO:0000313" key="2">
    <source>
        <dbReference type="Proteomes" id="UP000789759"/>
    </source>
</evidence>